<keyword evidence="3" id="KW-1185">Reference proteome</keyword>
<evidence type="ECO:0008006" key="4">
    <source>
        <dbReference type="Google" id="ProtNLM"/>
    </source>
</evidence>
<name>A0AAN9TF68_9HEMI</name>
<dbReference type="Proteomes" id="UP001367676">
    <property type="component" value="Unassembled WGS sequence"/>
</dbReference>
<keyword evidence="1" id="KW-0732">Signal</keyword>
<evidence type="ECO:0000313" key="2">
    <source>
        <dbReference type="EMBL" id="KAK7588249.1"/>
    </source>
</evidence>
<dbReference type="EMBL" id="JBBCAQ010000023">
    <property type="protein sequence ID" value="KAK7588249.1"/>
    <property type="molecule type" value="Genomic_DNA"/>
</dbReference>
<sequence length="158" mass="17529">MRVRRLRIACCCLLLADEKLCSDRSSRPVPSRPVPSRHTRRVLVIVVSVALSSIMGRCDSPRPHPPATPVPPPPQATDCTTVAKLQFPTSSVHTRLKLTISVFSHSIRTRIFHSSCLVLFERCDVCRRCVRAVGTRVATFAAISTVRRNLASISRRSS</sequence>
<dbReference type="AlphaFoldDB" id="A0AAN9TF68"/>
<gene>
    <name evidence="2" type="ORF">V9T40_005494</name>
</gene>
<organism evidence="2 3">
    <name type="scientific">Parthenolecanium corni</name>
    <dbReference type="NCBI Taxonomy" id="536013"/>
    <lineage>
        <taxon>Eukaryota</taxon>
        <taxon>Metazoa</taxon>
        <taxon>Ecdysozoa</taxon>
        <taxon>Arthropoda</taxon>
        <taxon>Hexapoda</taxon>
        <taxon>Insecta</taxon>
        <taxon>Pterygota</taxon>
        <taxon>Neoptera</taxon>
        <taxon>Paraneoptera</taxon>
        <taxon>Hemiptera</taxon>
        <taxon>Sternorrhyncha</taxon>
        <taxon>Coccoidea</taxon>
        <taxon>Coccidae</taxon>
        <taxon>Parthenolecanium</taxon>
    </lineage>
</organism>
<feature type="chain" id="PRO_5043029626" description="Secreted protein" evidence="1">
    <location>
        <begin position="22"/>
        <end position="158"/>
    </location>
</feature>
<feature type="signal peptide" evidence="1">
    <location>
        <begin position="1"/>
        <end position="21"/>
    </location>
</feature>
<comment type="caution">
    <text evidence="2">The sequence shown here is derived from an EMBL/GenBank/DDBJ whole genome shotgun (WGS) entry which is preliminary data.</text>
</comment>
<evidence type="ECO:0000256" key="1">
    <source>
        <dbReference type="SAM" id="SignalP"/>
    </source>
</evidence>
<reference evidence="2 3" key="1">
    <citation type="submission" date="2024-03" db="EMBL/GenBank/DDBJ databases">
        <title>Adaptation during the transition from Ophiocordyceps entomopathogen to insect associate is accompanied by gene loss and intensified selection.</title>
        <authorList>
            <person name="Ward C.M."/>
            <person name="Onetto C.A."/>
            <person name="Borneman A.R."/>
        </authorList>
    </citation>
    <scope>NUCLEOTIDE SEQUENCE [LARGE SCALE GENOMIC DNA]</scope>
    <source>
        <strain evidence="2">AWRI1</strain>
        <tissue evidence="2">Single Adult Female</tissue>
    </source>
</reference>
<protein>
    <recommendedName>
        <fullName evidence="4">Secreted protein</fullName>
    </recommendedName>
</protein>
<accession>A0AAN9TF68</accession>
<proteinExistence type="predicted"/>
<evidence type="ECO:0000313" key="3">
    <source>
        <dbReference type="Proteomes" id="UP001367676"/>
    </source>
</evidence>